<evidence type="ECO:0000313" key="1">
    <source>
        <dbReference type="EMBL" id="TGY96700.1"/>
    </source>
</evidence>
<organism evidence="1 2">
    <name type="scientific">Petralouisia muris</name>
    <dbReference type="NCBI Taxonomy" id="3032872"/>
    <lineage>
        <taxon>Bacteria</taxon>
        <taxon>Bacillati</taxon>
        <taxon>Bacillota</taxon>
        <taxon>Clostridia</taxon>
        <taxon>Lachnospirales</taxon>
        <taxon>Lachnospiraceae</taxon>
        <taxon>Petralouisia</taxon>
    </lineage>
</organism>
<gene>
    <name evidence="1" type="ORF">E5329_07980</name>
</gene>
<reference evidence="1" key="1">
    <citation type="submission" date="2019-04" db="EMBL/GenBank/DDBJ databases">
        <title>Microbes associate with the intestines of laboratory mice.</title>
        <authorList>
            <person name="Navarre W."/>
            <person name="Wong E."/>
            <person name="Huang K."/>
            <person name="Tropini C."/>
            <person name="Ng K."/>
            <person name="Yu B."/>
        </authorList>
    </citation>
    <scope>NUCLEOTIDE SEQUENCE</scope>
    <source>
        <strain evidence="1">NM01_1-7b</strain>
    </source>
</reference>
<sequence length="352" mass="40222">MKQYLAPLEGITTYIYRNAYHSIFTPMDKYFTPFLVPKQKKGLSSREKNDVLPEHNKGIFLVPQLLTNRPEDFIRAANTLAEFGYEEINLNLGCPSGTVTAKGKGAGFLSHPTELDQFLDEIFSKLTLRISIKTRIGMEDPDEFETLLKLFNQYPLEELIIHPRVREDYYSNLPNYQVFQEALENSANPLCYNGDIFTGQDFKDLLRRFPGLASVMTGRGIIANPDLRRECMLACDPEFALETGETAKKHPAGADSLAAGPSNGPEIGETLKKRQYREFHDRIYRDYQEILSGNRNVLFKMKEIWSYMIQSFSNHGIYAKRIKKAETLQNYEAAVNALFREQGVISNGRLSF</sequence>
<evidence type="ECO:0000313" key="2">
    <source>
        <dbReference type="Proteomes" id="UP000304953"/>
    </source>
</evidence>
<accession>A0AC61RXF8</accession>
<dbReference type="EMBL" id="SRYA01000013">
    <property type="protein sequence ID" value="TGY96700.1"/>
    <property type="molecule type" value="Genomic_DNA"/>
</dbReference>
<keyword evidence="2" id="KW-1185">Reference proteome</keyword>
<name>A0AC61RXF8_9FIRM</name>
<comment type="caution">
    <text evidence="1">The sequence shown here is derived from an EMBL/GenBank/DDBJ whole genome shotgun (WGS) entry which is preliminary data.</text>
</comment>
<proteinExistence type="predicted"/>
<dbReference type="Proteomes" id="UP000304953">
    <property type="component" value="Unassembled WGS sequence"/>
</dbReference>
<protein>
    <submittedName>
        <fullName evidence="1">tRNA-dihydrouridine synthase family protein</fullName>
    </submittedName>
</protein>